<dbReference type="AlphaFoldDB" id="A0A9X6VC84"/>
<evidence type="ECO:0000313" key="1">
    <source>
        <dbReference type="EMBL" id="PFB07939.1"/>
    </source>
</evidence>
<gene>
    <name evidence="1" type="ORF">CN398_09400</name>
</gene>
<dbReference type="RefSeq" id="WP_098368805.1">
    <property type="nucleotide sequence ID" value="NZ_JARSYC010000018.1"/>
</dbReference>
<comment type="caution">
    <text evidence="1">The sequence shown here is derived from an EMBL/GenBank/DDBJ whole genome shotgun (WGS) entry which is preliminary data.</text>
</comment>
<evidence type="ECO:0000313" key="2">
    <source>
        <dbReference type="Proteomes" id="UP000220397"/>
    </source>
</evidence>
<reference evidence="1 2" key="1">
    <citation type="submission" date="2017-09" db="EMBL/GenBank/DDBJ databases">
        <title>Large-scale bioinformatics analysis of Bacillus genomes uncovers conserved roles of natural products in bacterial physiology.</title>
        <authorList>
            <consortium name="Agbiome Team Llc"/>
            <person name="Bleich R.M."/>
            <person name="Kirk G.J."/>
            <person name="Santa Maria K.C."/>
            <person name="Allen S.E."/>
            <person name="Farag S."/>
            <person name="Shank E.A."/>
            <person name="Bowers A."/>
        </authorList>
    </citation>
    <scope>NUCLEOTIDE SEQUENCE [LARGE SCALE GENOMIC DNA]</scope>
    <source>
        <strain evidence="1 2">AFS015413</strain>
    </source>
</reference>
<sequence length="153" mass="17749">MEQLLKKISTYDLTIKSQAYTCKQLDEISKNLRNEVWGITKMGEIPDFSSHPLITIFLEHKDFPNITSAKVVLGLCANNAIKESANEFMPFTLEGKTFYHAFIDFSGSIIESKKISMEYRDCEKRAFQELNNMLEYAFKQYLPEHKLHNLLNS</sequence>
<protein>
    <submittedName>
        <fullName evidence="1">Uncharacterized protein</fullName>
    </submittedName>
</protein>
<name>A0A9X6VC84_BACTU</name>
<organism evidence="1 2">
    <name type="scientific">Bacillus thuringiensis</name>
    <dbReference type="NCBI Taxonomy" id="1428"/>
    <lineage>
        <taxon>Bacteria</taxon>
        <taxon>Bacillati</taxon>
        <taxon>Bacillota</taxon>
        <taxon>Bacilli</taxon>
        <taxon>Bacillales</taxon>
        <taxon>Bacillaceae</taxon>
        <taxon>Bacillus</taxon>
        <taxon>Bacillus cereus group</taxon>
    </lineage>
</organism>
<dbReference type="EMBL" id="NTUS01000026">
    <property type="protein sequence ID" value="PFB07939.1"/>
    <property type="molecule type" value="Genomic_DNA"/>
</dbReference>
<proteinExistence type="predicted"/>
<dbReference type="Proteomes" id="UP000220397">
    <property type="component" value="Unassembled WGS sequence"/>
</dbReference>
<accession>A0A9X6VC84</accession>